<feature type="compositionally biased region" description="Basic and acidic residues" evidence="1">
    <location>
        <begin position="1"/>
        <end position="22"/>
    </location>
</feature>
<name>A0A3Q9G4W4_9ACTO</name>
<gene>
    <name evidence="2" type="ORF">EJ997_10480</name>
</gene>
<dbReference type="KEGG" id="flh:EJ997_10480"/>
<evidence type="ECO:0000313" key="3">
    <source>
        <dbReference type="Proteomes" id="UP000280344"/>
    </source>
</evidence>
<reference evidence="2 3" key="1">
    <citation type="submission" date="2018-12" db="EMBL/GenBank/DDBJ databases">
        <title>Complete genome sequence of Flaviflexus sp. H23T48.</title>
        <authorList>
            <person name="Bae J.-W."/>
            <person name="Lee J.-Y."/>
        </authorList>
    </citation>
    <scope>NUCLEOTIDE SEQUENCE [LARGE SCALE GENOMIC DNA]</scope>
    <source>
        <strain evidence="2 3">H23T48</strain>
    </source>
</reference>
<evidence type="ECO:0000313" key="2">
    <source>
        <dbReference type="EMBL" id="AZQ77704.1"/>
    </source>
</evidence>
<organism evidence="2 3">
    <name type="scientific">Flaviflexus ciconiae</name>
    <dbReference type="NCBI Taxonomy" id="2496867"/>
    <lineage>
        <taxon>Bacteria</taxon>
        <taxon>Bacillati</taxon>
        <taxon>Actinomycetota</taxon>
        <taxon>Actinomycetes</taxon>
        <taxon>Actinomycetales</taxon>
        <taxon>Actinomycetaceae</taxon>
        <taxon>Flaviflexus</taxon>
    </lineage>
</organism>
<proteinExistence type="predicted"/>
<dbReference type="AlphaFoldDB" id="A0A3Q9G4W4"/>
<evidence type="ECO:0000256" key="1">
    <source>
        <dbReference type="SAM" id="MobiDB-lite"/>
    </source>
</evidence>
<accession>A0A3Q9G4W4</accession>
<dbReference type="RefSeq" id="WP_126704507.1">
    <property type="nucleotide sequence ID" value="NZ_CP034593.1"/>
</dbReference>
<dbReference type="Proteomes" id="UP000280344">
    <property type="component" value="Chromosome"/>
</dbReference>
<feature type="region of interest" description="Disordered" evidence="1">
    <location>
        <begin position="1"/>
        <end position="59"/>
    </location>
</feature>
<dbReference type="EMBL" id="CP034593">
    <property type="protein sequence ID" value="AZQ77704.1"/>
    <property type="molecule type" value="Genomic_DNA"/>
</dbReference>
<protein>
    <submittedName>
        <fullName evidence="2">Uncharacterized protein</fullName>
    </submittedName>
</protein>
<keyword evidence="3" id="KW-1185">Reference proteome</keyword>
<sequence length="59" mass="6582">MTFSSDIDRERMTAHIDTEVDHGTASSGHGPHQPPMLLEHLGKAPGTPAHSLEHRHRYM</sequence>